<comment type="caution">
    <text evidence="2">The sequence shown here is derived from an EMBL/GenBank/DDBJ whole genome shotgun (WGS) entry which is preliminary data.</text>
</comment>
<feature type="region of interest" description="Disordered" evidence="1">
    <location>
        <begin position="41"/>
        <end position="63"/>
    </location>
</feature>
<keyword evidence="3" id="KW-1185">Reference proteome</keyword>
<evidence type="ECO:0008006" key="4">
    <source>
        <dbReference type="Google" id="ProtNLM"/>
    </source>
</evidence>
<evidence type="ECO:0000313" key="2">
    <source>
        <dbReference type="EMBL" id="MEQ2239018.1"/>
    </source>
</evidence>
<proteinExistence type="predicted"/>
<accession>A0ABV0U597</accession>
<dbReference type="Proteomes" id="UP001482620">
    <property type="component" value="Unassembled WGS sequence"/>
</dbReference>
<sequence>MGLLAASRISAHRHQPVSFGGAFPVVPYFVLVCHVKTHIQTGNEQREKGRHAARVPGSEIEPQTAASRSHSLCICLSYKCVSIRALSMKKSARPVASKVSGERGRSEVAGTGKSSAKSAAPLNKVKSNDDLLAGMAGGNPVSKAKKIATVGSSSNNQESKPKTTS</sequence>
<feature type="non-terminal residue" evidence="2">
    <location>
        <position position="165"/>
    </location>
</feature>
<feature type="region of interest" description="Disordered" evidence="1">
    <location>
        <begin position="91"/>
        <end position="165"/>
    </location>
</feature>
<name>A0ABV0U597_9TELE</name>
<gene>
    <name evidence="2" type="ORF">ILYODFUR_000208</name>
</gene>
<organism evidence="2 3">
    <name type="scientific">Ilyodon furcidens</name>
    <name type="common">goldbreast splitfin</name>
    <dbReference type="NCBI Taxonomy" id="33524"/>
    <lineage>
        <taxon>Eukaryota</taxon>
        <taxon>Metazoa</taxon>
        <taxon>Chordata</taxon>
        <taxon>Craniata</taxon>
        <taxon>Vertebrata</taxon>
        <taxon>Euteleostomi</taxon>
        <taxon>Actinopterygii</taxon>
        <taxon>Neopterygii</taxon>
        <taxon>Teleostei</taxon>
        <taxon>Neoteleostei</taxon>
        <taxon>Acanthomorphata</taxon>
        <taxon>Ovalentaria</taxon>
        <taxon>Atherinomorphae</taxon>
        <taxon>Cyprinodontiformes</taxon>
        <taxon>Goodeidae</taxon>
        <taxon>Ilyodon</taxon>
    </lineage>
</organism>
<dbReference type="EMBL" id="JAHRIQ010057936">
    <property type="protein sequence ID" value="MEQ2239018.1"/>
    <property type="molecule type" value="Genomic_DNA"/>
</dbReference>
<feature type="compositionally biased region" description="Polar residues" evidence="1">
    <location>
        <begin position="150"/>
        <end position="165"/>
    </location>
</feature>
<protein>
    <recommendedName>
        <fullName evidence="4">Microtubule-associated protein 215</fullName>
    </recommendedName>
</protein>
<evidence type="ECO:0000313" key="3">
    <source>
        <dbReference type="Proteomes" id="UP001482620"/>
    </source>
</evidence>
<reference evidence="2 3" key="1">
    <citation type="submission" date="2021-06" db="EMBL/GenBank/DDBJ databases">
        <authorList>
            <person name="Palmer J.M."/>
        </authorList>
    </citation>
    <scope>NUCLEOTIDE SEQUENCE [LARGE SCALE GENOMIC DNA]</scope>
    <source>
        <strain evidence="3">if_2019</strain>
        <tissue evidence="2">Muscle</tissue>
    </source>
</reference>
<evidence type="ECO:0000256" key="1">
    <source>
        <dbReference type="SAM" id="MobiDB-lite"/>
    </source>
</evidence>